<proteinExistence type="predicted"/>
<feature type="compositionally biased region" description="Basic and acidic residues" evidence="2">
    <location>
        <begin position="77"/>
        <end position="91"/>
    </location>
</feature>
<dbReference type="InterPro" id="IPR007529">
    <property type="entry name" value="Znf_HIT"/>
</dbReference>
<keyword evidence="1" id="KW-0479">Metal-binding</keyword>
<dbReference type="GO" id="GO:0008270">
    <property type="term" value="F:zinc ion binding"/>
    <property type="evidence" value="ECO:0007669"/>
    <property type="project" value="UniProtKB-UniRule"/>
</dbReference>
<dbReference type="OrthoDB" id="18412at2759"/>
<sequence>MSSKTKPAICPICNLLPSKYKCPECYTPYCSVPCYKHHREQTCELGKHTDPKAKPNPNQHNSNTKPSSTQQLNPDESEQKLSDEQLKKLRT</sequence>
<evidence type="ECO:0000313" key="5">
    <source>
        <dbReference type="Proteomes" id="UP000193642"/>
    </source>
</evidence>
<reference evidence="4 5" key="1">
    <citation type="submission" date="2016-07" db="EMBL/GenBank/DDBJ databases">
        <title>Pervasive Adenine N6-methylation of Active Genes in Fungi.</title>
        <authorList>
            <consortium name="DOE Joint Genome Institute"/>
            <person name="Mondo S.J."/>
            <person name="Dannebaum R.O."/>
            <person name="Kuo R.C."/>
            <person name="Labutti K."/>
            <person name="Haridas S."/>
            <person name="Kuo A."/>
            <person name="Salamov A."/>
            <person name="Ahrendt S.R."/>
            <person name="Lipzen A."/>
            <person name="Sullivan W."/>
            <person name="Andreopoulos W.B."/>
            <person name="Clum A."/>
            <person name="Lindquist E."/>
            <person name="Daum C."/>
            <person name="Ramamoorthy G.K."/>
            <person name="Gryganskyi A."/>
            <person name="Culley D."/>
            <person name="Magnuson J.K."/>
            <person name="James T.Y."/>
            <person name="O'Malley M.A."/>
            <person name="Stajich J.E."/>
            <person name="Spatafora J.W."/>
            <person name="Visel A."/>
            <person name="Grigoriev I.V."/>
        </authorList>
    </citation>
    <scope>NUCLEOTIDE SEQUENCE [LARGE SCALE GENOMIC DNA]</scope>
    <source>
        <strain evidence="4 5">JEL800</strain>
    </source>
</reference>
<dbReference type="CDD" id="cd23024">
    <property type="entry name" value="zf-HIT_ZNHIT2-3"/>
    <property type="match status" value="1"/>
</dbReference>
<evidence type="ECO:0000313" key="4">
    <source>
        <dbReference type="EMBL" id="ORY37960.1"/>
    </source>
</evidence>
<feature type="compositionally biased region" description="Polar residues" evidence="2">
    <location>
        <begin position="56"/>
        <end position="74"/>
    </location>
</feature>
<feature type="domain" description="HIT-type" evidence="3">
    <location>
        <begin position="10"/>
        <end position="43"/>
    </location>
</feature>
<keyword evidence="5" id="KW-1185">Reference proteome</keyword>
<feature type="region of interest" description="Disordered" evidence="2">
    <location>
        <begin position="46"/>
        <end position="91"/>
    </location>
</feature>
<keyword evidence="1" id="KW-0862">Zinc</keyword>
<dbReference type="Gene3D" id="3.30.60.190">
    <property type="match status" value="1"/>
</dbReference>
<evidence type="ECO:0000256" key="1">
    <source>
        <dbReference type="PROSITE-ProRule" id="PRU00453"/>
    </source>
</evidence>
<dbReference type="Proteomes" id="UP000193642">
    <property type="component" value="Unassembled WGS sequence"/>
</dbReference>
<organism evidence="4 5">
    <name type="scientific">Rhizoclosmatium globosum</name>
    <dbReference type="NCBI Taxonomy" id="329046"/>
    <lineage>
        <taxon>Eukaryota</taxon>
        <taxon>Fungi</taxon>
        <taxon>Fungi incertae sedis</taxon>
        <taxon>Chytridiomycota</taxon>
        <taxon>Chytridiomycota incertae sedis</taxon>
        <taxon>Chytridiomycetes</taxon>
        <taxon>Chytridiales</taxon>
        <taxon>Chytriomycetaceae</taxon>
        <taxon>Rhizoclosmatium</taxon>
    </lineage>
</organism>
<dbReference type="SUPFAM" id="SSF144232">
    <property type="entry name" value="HIT/MYND zinc finger-like"/>
    <property type="match status" value="1"/>
</dbReference>
<dbReference type="EMBL" id="MCGO01000047">
    <property type="protein sequence ID" value="ORY37960.1"/>
    <property type="molecule type" value="Genomic_DNA"/>
</dbReference>
<dbReference type="Pfam" id="PF04438">
    <property type="entry name" value="zf-HIT"/>
    <property type="match status" value="1"/>
</dbReference>
<accession>A0A1Y2BT80</accession>
<keyword evidence="1" id="KW-0863">Zinc-finger</keyword>
<protein>
    <recommendedName>
        <fullName evidence="3">HIT-type domain-containing protein</fullName>
    </recommendedName>
</protein>
<name>A0A1Y2BT80_9FUNG</name>
<evidence type="ECO:0000256" key="2">
    <source>
        <dbReference type="SAM" id="MobiDB-lite"/>
    </source>
</evidence>
<gene>
    <name evidence="4" type="ORF">BCR33DRAFT_441965</name>
</gene>
<dbReference type="PROSITE" id="PS51083">
    <property type="entry name" value="ZF_HIT"/>
    <property type="match status" value="1"/>
</dbReference>
<comment type="caution">
    <text evidence="4">The sequence shown here is derived from an EMBL/GenBank/DDBJ whole genome shotgun (WGS) entry which is preliminary data.</text>
</comment>
<dbReference type="AlphaFoldDB" id="A0A1Y2BT80"/>
<evidence type="ECO:0000259" key="3">
    <source>
        <dbReference type="PROSITE" id="PS51083"/>
    </source>
</evidence>